<dbReference type="AlphaFoldDB" id="A0AAE0HVA9"/>
<accession>A0AAE0HVA9</accession>
<keyword evidence="3" id="KW-1185">Reference proteome</keyword>
<comment type="caution">
    <text evidence="2">The sequence shown here is derived from an EMBL/GenBank/DDBJ whole genome shotgun (WGS) entry which is preliminary data.</text>
</comment>
<reference evidence="2" key="2">
    <citation type="submission" date="2023-06" db="EMBL/GenBank/DDBJ databases">
        <authorList>
            <consortium name="Lawrence Berkeley National Laboratory"/>
            <person name="Haridas S."/>
            <person name="Hensen N."/>
            <person name="Bonometti L."/>
            <person name="Westerberg I."/>
            <person name="Brannstrom I.O."/>
            <person name="Guillou S."/>
            <person name="Cros-Aarteil S."/>
            <person name="Calhoun S."/>
            <person name="Kuo A."/>
            <person name="Mondo S."/>
            <person name="Pangilinan J."/>
            <person name="Riley R."/>
            <person name="Labutti K."/>
            <person name="Andreopoulos B."/>
            <person name="Lipzen A."/>
            <person name="Chen C."/>
            <person name="Yanf M."/>
            <person name="Daum C."/>
            <person name="Ng V."/>
            <person name="Clum A."/>
            <person name="Steindorff A."/>
            <person name="Ohm R."/>
            <person name="Martin F."/>
            <person name="Silar P."/>
            <person name="Natvig D."/>
            <person name="Lalanne C."/>
            <person name="Gautier V."/>
            <person name="Ament-Velasquez S.L."/>
            <person name="Kruys A."/>
            <person name="Hutchinson M.I."/>
            <person name="Powell A.J."/>
            <person name="Barry K."/>
            <person name="Miller A.N."/>
            <person name="Grigoriev I.V."/>
            <person name="Debuchy R."/>
            <person name="Gladieux P."/>
            <person name="Thoren M.H."/>
            <person name="Johannesson H."/>
        </authorList>
    </citation>
    <scope>NUCLEOTIDE SEQUENCE</scope>
    <source>
        <strain evidence="2">CBS 118394</strain>
    </source>
</reference>
<organism evidence="2 3">
    <name type="scientific">Apodospora peruviana</name>
    <dbReference type="NCBI Taxonomy" id="516989"/>
    <lineage>
        <taxon>Eukaryota</taxon>
        <taxon>Fungi</taxon>
        <taxon>Dikarya</taxon>
        <taxon>Ascomycota</taxon>
        <taxon>Pezizomycotina</taxon>
        <taxon>Sordariomycetes</taxon>
        <taxon>Sordariomycetidae</taxon>
        <taxon>Sordariales</taxon>
        <taxon>Lasiosphaeriaceae</taxon>
        <taxon>Apodospora</taxon>
    </lineage>
</organism>
<gene>
    <name evidence="2" type="ORF">B0H66DRAFT_538327</name>
</gene>
<protein>
    <submittedName>
        <fullName evidence="2">Uncharacterized protein</fullName>
    </submittedName>
</protein>
<feature type="compositionally biased region" description="Polar residues" evidence="1">
    <location>
        <begin position="10"/>
        <end position="28"/>
    </location>
</feature>
<sequence>MPPSKKRAATTKNKTLDMTSTPINSITVASEVADSGRSSVIESEHSSPRASTAPLEEAGDELTEKAAEEVTSEPASPVVTITHSNNLNMGATKVNGHVTRGAPAYNAVNHVSYENANLDEITFRQLNEDIAAYNNDFEWCEDMLTTGEDLTPQEVRTYQLRQLDLGHQIRHCKNRIETMQIQYRYNFSAAALPPIGSFNTARTNITNRSGAAVTKSNAVRLVTDTLTPGGAKLLPRSPLPIRSSTAAKGKRSREASPDDGPEGGCATSSSKRHKGAVMVEVDPVEFPDDTNVEDIPGPILAKQRKGFWKCSLCSAPRYLLAGAGRSPAQPCKWPLRDISKMITHFCVMHREHPSRDRCLELGQALTLNRGPFEYWVKSTRSVKVENDAVITNCLDELSNGKMPEFLRKLSNSASKLQEN</sequence>
<feature type="region of interest" description="Disordered" evidence="1">
    <location>
        <begin position="230"/>
        <end position="273"/>
    </location>
</feature>
<dbReference type="EMBL" id="JAUEDM010000008">
    <property type="protein sequence ID" value="KAK3313257.1"/>
    <property type="molecule type" value="Genomic_DNA"/>
</dbReference>
<evidence type="ECO:0000256" key="1">
    <source>
        <dbReference type="SAM" id="MobiDB-lite"/>
    </source>
</evidence>
<feature type="region of interest" description="Disordered" evidence="1">
    <location>
        <begin position="1"/>
        <end position="75"/>
    </location>
</feature>
<evidence type="ECO:0000313" key="2">
    <source>
        <dbReference type="EMBL" id="KAK3313257.1"/>
    </source>
</evidence>
<proteinExistence type="predicted"/>
<dbReference type="Proteomes" id="UP001283341">
    <property type="component" value="Unassembled WGS sequence"/>
</dbReference>
<reference evidence="2" key="1">
    <citation type="journal article" date="2023" name="Mol. Phylogenet. Evol.">
        <title>Genome-scale phylogeny and comparative genomics of the fungal order Sordariales.</title>
        <authorList>
            <person name="Hensen N."/>
            <person name="Bonometti L."/>
            <person name="Westerberg I."/>
            <person name="Brannstrom I.O."/>
            <person name="Guillou S."/>
            <person name="Cros-Aarteil S."/>
            <person name="Calhoun S."/>
            <person name="Haridas S."/>
            <person name="Kuo A."/>
            <person name="Mondo S."/>
            <person name="Pangilinan J."/>
            <person name="Riley R."/>
            <person name="LaButti K."/>
            <person name="Andreopoulos B."/>
            <person name="Lipzen A."/>
            <person name="Chen C."/>
            <person name="Yan M."/>
            <person name="Daum C."/>
            <person name="Ng V."/>
            <person name="Clum A."/>
            <person name="Steindorff A."/>
            <person name="Ohm R.A."/>
            <person name="Martin F."/>
            <person name="Silar P."/>
            <person name="Natvig D.O."/>
            <person name="Lalanne C."/>
            <person name="Gautier V."/>
            <person name="Ament-Velasquez S.L."/>
            <person name="Kruys A."/>
            <person name="Hutchinson M.I."/>
            <person name="Powell A.J."/>
            <person name="Barry K."/>
            <person name="Miller A.N."/>
            <person name="Grigoriev I.V."/>
            <person name="Debuchy R."/>
            <person name="Gladieux P."/>
            <person name="Hiltunen Thoren M."/>
            <person name="Johannesson H."/>
        </authorList>
    </citation>
    <scope>NUCLEOTIDE SEQUENCE</scope>
    <source>
        <strain evidence="2">CBS 118394</strain>
    </source>
</reference>
<name>A0AAE0HVA9_9PEZI</name>
<evidence type="ECO:0000313" key="3">
    <source>
        <dbReference type="Proteomes" id="UP001283341"/>
    </source>
</evidence>